<evidence type="ECO:0000256" key="2">
    <source>
        <dbReference type="RuleBase" id="RU004324"/>
    </source>
</evidence>
<dbReference type="InterPro" id="IPR000836">
    <property type="entry name" value="PRTase_dom"/>
</dbReference>
<evidence type="ECO:0000259" key="3">
    <source>
        <dbReference type="Pfam" id="PF00156"/>
    </source>
</evidence>
<dbReference type="Gene3D" id="3.40.50.2020">
    <property type="match status" value="2"/>
</dbReference>
<dbReference type="Pfam" id="PF13793">
    <property type="entry name" value="Pribosyltran_N"/>
    <property type="match status" value="1"/>
</dbReference>
<dbReference type="GO" id="GO:0005737">
    <property type="term" value="C:cytoplasm"/>
    <property type="evidence" value="ECO:0007669"/>
    <property type="project" value="TreeGrafter"/>
</dbReference>
<protein>
    <submittedName>
        <fullName evidence="5">Phosphoribosylpyrophosphate synthetase</fullName>
    </submittedName>
</protein>
<organism evidence="5 6">
    <name type="scientific">Novosphingobium arvoryzae</name>
    <dbReference type="NCBI Taxonomy" id="1256514"/>
    <lineage>
        <taxon>Bacteria</taxon>
        <taxon>Pseudomonadati</taxon>
        <taxon>Pseudomonadota</taxon>
        <taxon>Alphaproteobacteria</taxon>
        <taxon>Sphingomonadales</taxon>
        <taxon>Sphingomonadaceae</taxon>
        <taxon>Novosphingobium</taxon>
    </lineage>
</organism>
<dbReference type="SUPFAM" id="SSF53271">
    <property type="entry name" value="PRTase-like"/>
    <property type="match status" value="1"/>
</dbReference>
<dbReference type="Proteomes" id="UP000634139">
    <property type="component" value="Unassembled WGS sequence"/>
</dbReference>
<reference evidence="5" key="2">
    <citation type="submission" date="2020-09" db="EMBL/GenBank/DDBJ databases">
        <authorList>
            <person name="Sun Q."/>
            <person name="Kim S."/>
        </authorList>
    </citation>
    <scope>NUCLEOTIDE SEQUENCE</scope>
    <source>
        <strain evidence="5">KCTC 32422</strain>
    </source>
</reference>
<dbReference type="Pfam" id="PF00156">
    <property type="entry name" value="Pribosyltran"/>
    <property type="match status" value="1"/>
</dbReference>
<proteinExistence type="inferred from homology"/>
<gene>
    <name evidence="5" type="ORF">GCM10011617_04900</name>
</gene>
<dbReference type="InterPro" id="IPR029099">
    <property type="entry name" value="Pribosyltran_N"/>
</dbReference>
<dbReference type="NCBIfam" id="TIGR01251">
    <property type="entry name" value="ribP_PPkin"/>
    <property type="match status" value="1"/>
</dbReference>
<dbReference type="PANTHER" id="PTHR10210">
    <property type="entry name" value="RIBOSE-PHOSPHATE DIPHOSPHOKINASE FAMILY MEMBER"/>
    <property type="match status" value="1"/>
</dbReference>
<reference evidence="5" key="1">
    <citation type="journal article" date="2014" name="Int. J. Syst. Evol. Microbiol.">
        <title>Complete genome sequence of Corynebacterium casei LMG S-19264T (=DSM 44701T), isolated from a smear-ripened cheese.</title>
        <authorList>
            <consortium name="US DOE Joint Genome Institute (JGI-PGF)"/>
            <person name="Walter F."/>
            <person name="Albersmeier A."/>
            <person name="Kalinowski J."/>
            <person name="Ruckert C."/>
        </authorList>
    </citation>
    <scope>NUCLEOTIDE SEQUENCE</scope>
    <source>
        <strain evidence="5">KCTC 32422</strain>
    </source>
</reference>
<dbReference type="NCBIfam" id="NF005537">
    <property type="entry name" value="PRK07199.1"/>
    <property type="match status" value="1"/>
</dbReference>
<dbReference type="PANTHER" id="PTHR10210:SF41">
    <property type="entry name" value="RIBOSE-PHOSPHATE PYROPHOSPHOKINASE 1, CHLOROPLASTIC"/>
    <property type="match status" value="1"/>
</dbReference>
<feature type="domain" description="Ribose-phosphate pyrophosphokinase N-terminal" evidence="4">
    <location>
        <begin position="5"/>
        <end position="104"/>
    </location>
</feature>
<keyword evidence="1 2" id="KW-0545">Nucleotide biosynthesis</keyword>
<feature type="domain" description="Phosphoribosyltransferase" evidence="3">
    <location>
        <begin position="141"/>
        <end position="250"/>
    </location>
</feature>
<evidence type="ECO:0000313" key="6">
    <source>
        <dbReference type="Proteomes" id="UP000634139"/>
    </source>
</evidence>
<dbReference type="EMBL" id="BMZD01000001">
    <property type="protein sequence ID" value="GGZ88917.1"/>
    <property type="molecule type" value="Genomic_DNA"/>
</dbReference>
<dbReference type="GO" id="GO:0004749">
    <property type="term" value="F:ribose phosphate diphosphokinase activity"/>
    <property type="evidence" value="ECO:0007669"/>
    <property type="project" value="TreeGrafter"/>
</dbReference>
<dbReference type="GO" id="GO:0000287">
    <property type="term" value="F:magnesium ion binding"/>
    <property type="evidence" value="ECO:0007669"/>
    <property type="project" value="InterPro"/>
</dbReference>
<name>A0A918R9S1_9SPHN</name>
<keyword evidence="6" id="KW-1185">Reference proteome</keyword>
<dbReference type="GO" id="GO:0002189">
    <property type="term" value="C:ribose phosphate diphosphokinase complex"/>
    <property type="evidence" value="ECO:0007669"/>
    <property type="project" value="TreeGrafter"/>
</dbReference>
<accession>A0A918R9S1</accession>
<dbReference type="GO" id="GO:0006164">
    <property type="term" value="P:purine nucleotide biosynthetic process"/>
    <property type="evidence" value="ECO:0007669"/>
    <property type="project" value="TreeGrafter"/>
</dbReference>
<evidence type="ECO:0000313" key="5">
    <source>
        <dbReference type="EMBL" id="GGZ88917.1"/>
    </source>
</evidence>
<comment type="similarity">
    <text evidence="2">Belongs to the ribose-phosphate pyrophosphokinase family.</text>
</comment>
<dbReference type="AlphaFoldDB" id="A0A918R9S1"/>
<sequence>MLAQAEALGRRCAVPVHPVGVRQFPDGESLITAPAHGAHTALLLRSLDDPNAKLVELLLASAALRDGGVRRVILIAPYLAYMRQDMAFHPGEAVSQQVIGGLLAQWFDGVVTVDPHLHRIERLDQAIPGIPALALSAAPALVAALAEELDPATVLVGPDSESRPWVESIAAPLGLHVLVGEKVRHGDRAVTLEIPGISAVRDRPALLVDDVISSGTTLIACADLLRAAGASGIEAVATHALASPADMARMGAAGISRIRATDATTHPAATIPLARVLADAIRAAGWLETP</sequence>
<dbReference type="GO" id="GO:0006015">
    <property type="term" value="P:5-phosphoribose 1-diphosphate biosynthetic process"/>
    <property type="evidence" value="ECO:0007669"/>
    <property type="project" value="TreeGrafter"/>
</dbReference>
<dbReference type="CDD" id="cd06223">
    <property type="entry name" value="PRTases_typeI"/>
    <property type="match status" value="1"/>
</dbReference>
<evidence type="ECO:0000256" key="1">
    <source>
        <dbReference type="ARBA" id="ARBA00022727"/>
    </source>
</evidence>
<dbReference type="InterPro" id="IPR005946">
    <property type="entry name" value="Rib-P_diPkinase"/>
</dbReference>
<evidence type="ECO:0000259" key="4">
    <source>
        <dbReference type="Pfam" id="PF13793"/>
    </source>
</evidence>
<dbReference type="InterPro" id="IPR029057">
    <property type="entry name" value="PRTase-like"/>
</dbReference>
<dbReference type="SMART" id="SM01400">
    <property type="entry name" value="Pribosyltran_N"/>
    <property type="match status" value="1"/>
</dbReference>
<comment type="caution">
    <text evidence="5">The sequence shown here is derived from an EMBL/GenBank/DDBJ whole genome shotgun (WGS) entry which is preliminary data.</text>
</comment>